<protein>
    <submittedName>
        <fullName evidence="2">Uncharacterized protein</fullName>
    </submittedName>
</protein>
<dbReference type="PATRIC" id="fig|1202724.3.peg.218"/>
<name>A0A0M8MAT9_9FLAO</name>
<gene>
    <name evidence="2" type="ORF">AM493_01095</name>
</gene>
<dbReference type="Proteomes" id="UP000037755">
    <property type="component" value="Unassembled WGS sequence"/>
</dbReference>
<dbReference type="EMBL" id="LIYD01000005">
    <property type="protein sequence ID" value="KOS04794.1"/>
    <property type="molecule type" value="Genomic_DNA"/>
</dbReference>
<sequence length="322" mass="37376">MQIFLSIIWFNMEINNKIESGLSHQVPGAKEGGGGDSGDKNSKSWHDFLKWFLGTFCIGVATIISTYIVKRYELREQTRAHESSYLKAYLDDYMTLVKQDTAYRQQYEMAKFLSFVVTDDDLKKGWTDLSLYCESKMLRLQHTKDSLQMLRDSLLGIKEEKVKEYYGLRNKQADSKEVPKLREKIDALTYQIDKNSKKAELISAKIDVPVAVTEVKPAAQAEILVNEETHYCTRNRYVEFNGSLRIFVNGFNKDSQSVNVSLLDVENEKFDEFEPERVLHLKEQITVSSPDGKYRYIITVQSLEFKNLGRDNVYFRVKTFKK</sequence>
<keyword evidence="1" id="KW-0472">Membrane</keyword>
<comment type="caution">
    <text evidence="2">The sequence shown here is derived from an EMBL/GenBank/DDBJ whole genome shotgun (WGS) entry which is preliminary data.</text>
</comment>
<evidence type="ECO:0000313" key="2">
    <source>
        <dbReference type="EMBL" id="KOS04794.1"/>
    </source>
</evidence>
<accession>A0A0M8MAT9</accession>
<keyword evidence="1" id="KW-1133">Transmembrane helix</keyword>
<reference evidence="2 3" key="1">
    <citation type="submission" date="2015-08" db="EMBL/GenBank/DDBJ databases">
        <title>Whole genome sequence of Flavobacterium akiainvivens IK-1T, from decaying Wikstroemia oahuensis, an endemic Hawaiian shrub.</title>
        <authorList>
            <person name="Wan X."/>
            <person name="Hou S."/>
            <person name="Saito J."/>
            <person name="Donachie S."/>
        </authorList>
    </citation>
    <scope>NUCLEOTIDE SEQUENCE [LARGE SCALE GENOMIC DNA]</scope>
    <source>
        <strain evidence="2 3">IK-1</strain>
    </source>
</reference>
<evidence type="ECO:0000256" key="1">
    <source>
        <dbReference type="SAM" id="Phobius"/>
    </source>
</evidence>
<keyword evidence="3" id="KW-1185">Reference proteome</keyword>
<keyword evidence="1" id="KW-0812">Transmembrane</keyword>
<feature type="transmembrane region" description="Helical" evidence="1">
    <location>
        <begin position="48"/>
        <end position="69"/>
    </location>
</feature>
<dbReference type="AlphaFoldDB" id="A0A0M8MAT9"/>
<proteinExistence type="predicted"/>
<organism evidence="2 3">
    <name type="scientific">Flavobacterium akiainvivens</name>
    <dbReference type="NCBI Taxonomy" id="1202724"/>
    <lineage>
        <taxon>Bacteria</taxon>
        <taxon>Pseudomonadati</taxon>
        <taxon>Bacteroidota</taxon>
        <taxon>Flavobacteriia</taxon>
        <taxon>Flavobacteriales</taxon>
        <taxon>Flavobacteriaceae</taxon>
        <taxon>Flavobacterium</taxon>
    </lineage>
</organism>
<evidence type="ECO:0000313" key="3">
    <source>
        <dbReference type="Proteomes" id="UP000037755"/>
    </source>
</evidence>